<keyword evidence="5 12" id="KW-0489">Methyltransferase</keyword>
<feature type="domain" description="Radical SAM core" evidence="13">
    <location>
        <begin position="122"/>
        <end position="350"/>
    </location>
</feature>
<evidence type="ECO:0000256" key="6">
    <source>
        <dbReference type="ARBA" id="ARBA00022679"/>
    </source>
</evidence>
<comment type="caution">
    <text evidence="14">The sequence shown here is derived from an EMBL/GenBank/DDBJ whole genome shotgun (WGS) entry which is preliminary data.</text>
</comment>
<accession>A0A928Z345</accession>
<dbReference type="PANTHER" id="PTHR30544">
    <property type="entry name" value="23S RRNA METHYLTRANSFERASE"/>
    <property type="match status" value="1"/>
</dbReference>
<sequence>MESPDLAPLPPTTDALTVADQVVDQAAHQFLVGASVQELTDWIQAQGQPAYRGKQLHQWIYQRGVRALTDITVFPKSWRETMQDYSVGRSEIAYRAAAPDGTVKFLLKVARGDIIETVGIPTDNRLTVCVSSQVGCPMGCDFCATGKGGFKRNLERHEIVDQVLTVQEDFGRRVSNIVFMGMGEPLLNIENVLGALRSFNEDLGIGKRMMTISTVGIPGKIRRLAAQQLQSTLAVSLHASNQQIREDMIPSARQYPITELLDECREYVRITGRRITFEYIVLHGTNDLPEHAEQLAKHLRGFQSHVNLIPYNPISEVDYQRPSDRQLQQFINILKSRHIAVSVRRSRGLEADAACGQLRASQALTTAS</sequence>
<feature type="binding site" evidence="12">
    <location>
        <position position="312"/>
    </location>
    <ligand>
        <name>S-adenosyl-L-methionine</name>
        <dbReference type="ChEBI" id="CHEBI:59789"/>
    </ligand>
</feature>
<dbReference type="SFLD" id="SFLDG01062">
    <property type="entry name" value="methyltransferase_(Class_A)"/>
    <property type="match status" value="1"/>
</dbReference>
<proteinExistence type="inferred from homology"/>
<evidence type="ECO:0000256" key="3">
    <source>
        <dbReference type="ARBA" id="ARBA00022490"/>
    </source>
</evidence>
<dbReference type="Proteomes" id="UP000625316">
    <property type="component" value="Unassembled WGS sequence"/>
</dbReference>
<dbReference type="Pfam" id="PF21016">
    <property type="entry name" value="RlmN_N"/>
    <property type="match status" value="1"/>
</dbReference>
<keyword evidence="4 12" id="KW-0698">rRNA processing</keyword>
<evidence type="ECO:0000256" key="4">
    <source>
        <dbReference type="ARBA" id="ARBA00022552"/>
    </source>
</evidence>
<evidence type="ECO:0000256" key="1">
    <source>
        <dbReference type="ARBA" id="ARBA00004496"/>
    </source>
</evidence>
<comment type="caution">
    <text evidence="12">Lacks conserved residue(s) required for the propagation of feature annotation.</text>
</comment>
<comment type="cofactor">
    <cofactor evidence="12">
        <name>[4Fe-4S] cluster</name>
        <dbReference type="ChEBI" id="CHEBI:49883"/>
    </cofactor>
    <text evidence="12">Binds 1 [4Fe-4S] cluster. The cluster is coordinated with 3 cysteines and an exchangeable S-adenosyl-L-methionine.</text>
</comment>
<comment type="catalytic activity">
    <reaction evidence="12">
        <text>adenosine(37) in tRNA + 2 reduced [2Fe-2S]-[ferredoxin] + 2 S-adenosyl-L-methionine = 2-methyladenosine(37) in tRNA + 5'-deoxyadenosine + L-methionine + 2 oxidized [2Fe-2S]-[ferredoxin] + S-adenosyl-L-homocysteine</text>
        <dbReference type="Rhea" id="RHEA:43332"/>
        <dbReference type="Rhea" id="RHEA-COMP:10000"/>
        <dbReference type="Rhea" id="RHEA-COMP:10001"/>
        <dbReference type="Rhea" id="RHEA-COMP:10162"/>
        <dbReference type="Rhea" id="RHEA-COMP:10485"/>
        <dbReference type="ChEBI" id="CHEBI:17319"/>
        <dbReference type="ChEBI" id="CHEBI:33737"/>
        <dbReference type="ChEBI" id="CHEBI:33738"/>
        <dbReference type="ChEBI" id="CHEBI:57844"/>
        <dbReference type="ChEBI" id="CHEBI:57856"/>
        <dbReference type="ChEBI" id="CHEBI:59789"/>
        <dbReference type="ChEBI" id="CHEBI:74411"/>
        <dbReference type="ChEBI" id="CHEBI:74497"/>
        <dbReference type="EC" id="2.1.1.192"/>
    </reaction>
</comment>
<dbReference type="Gene3D" id="3.20.20.70">
    <property type="entry name" value="Aldolase class I"/>
    <property type="match status" value="1"/>
</dbReference>
<comment type="catalytic activity">
    <reaction evidence="12">
        <text>adenosine(2503) in 23S rRNA + 2 reduced [2Fe-2S]-[ferredoxin] + 2 S-adenosyl-L-methionine = 2-methyladenosine(2503) in 23S rRNA + 5'-deoxyadenosine + L-methionine + 2 oxidized [2Fe-2S]-[ferredoxin] + S-adenosyl-L-homocysteine</text>
        <dbReference type="Rhea" id="RHEA:42916"/>
        <dbReference type="Rhea" id="RHEA-COMP:10000"/>
        <dbReference type="Rhea" id="RHEA-COMP:10001"/>
        <dbReference type="Rhea" id="RHEA-COMP:10152"/>
        <dbReference type="Rhea" id="RHEA-COMP:10282"/>
        <dbReference type="ChEBI" id="CHEBI:17319"/>
        <dbReference type="ChEBI" id="CHEBI:33737"/>
        <dbReference type="ChEBI" id="CHEBI:33738"/>
        <dbReference type="ChEBI" id="CHEBI:57844"/>
        <dbReference type="ChEBI" id="CHEBI:57856"/>
        <dbReference type="ChEBI" id="CHEBI:59789"/>
        <dbReference type="ChEBI" id="CHEBI:74411"/>
        <dbReference type="ChEBI" id="CHEBI:74497"/>
        <dbReference type="EC" id="2.1.1.192"/>
    </reaction>
</comment>
<dbReference type="CDD" id="cd01335">
    <property type="entry name" value="Radical_SAM"/>
    <property type="match status" value="1"/>
</dbReference>
<dbReference type="GO" id="GO:0002935">
    <property type="term" value="F:tRNA (adenine(37)-C2)-methyltransferase activity"/>
    <property type="evidence" value="ECO:0007669"/>
    <property type="project" value="UniProtKB-UniRule"/>
</dbReference>
<feature type="binding site" evidence="12">
    <location>
        <position position="143"/>
    </location>
    <ligand>
        <name>[4Fe-4S] cluster</name>
        <dbReference type="ChEBI" id="CHEBI:49883"/>
        <note>4Fe-4S-S-AdoMet</note>
    </ligand>
</feature>
<feature type="binding site" evidence="12">
    <location>
        <position position="136"/>
    </location>
    <ligand>
        <name>[4Fe-4S] cluster</name>
        <dbReference type="ChEBI" id="CHEBI:49883"/>
        <note>4Fe-4S-S-AdoMet</note>
    </ligand>
</feature>
<protein>
    <recommendedName>
        <fullName evidence="12">Probable dual-specificity RNA methyltransferase RlmN</fullName>
        <ecNumber evidence="12">2.1.1.192</ecNumber>
    </recommendedName>
    <alternativeName>
        <fullName evidence="12">23S rRNA (adenine(2503)-C(2))-methyltransferase</fullName>
    </alternativeName>
    <alternativeName>
        <fullName evidence="12">23S rRNA m2A2503 methyltransferase</fullName>
    </alternativeName>
    <alternativeName>
        <fullName evidence="12">Ribosomal RNA large subunit methyltransferase N</fullName>
    </alternativeName>
    <alternativeName>
        <fullName evidence="12">tRNA (adenine(37)-C(2))-methyltransferase</fullName>
    </alternativeName>
    <alternativeName>
        <fullName evidence="12">tRNA m2A37 methyltransferase</fullName>
    </alternativeName>
</protein>
<dbReference type="InterPro" id="IPR058240">
    <property type="entry name" value="rSAM_sf"/>
</dbReference>
<feature type="binding site" evidence="12">
    <location>
        <begin position="183"/>
        <end position="184"/>
    </location>
    <ligand>
        <name>S-adenosyl-L-methionine</name>
        <dbReference type="ChEBI" id="CHEBI:59789"/>
    </ligand>
</feature>
<evidence type="ECO:0000313" key="15">
    <source>
        <dbReference type="Proteomes" id="UP000625316"/>
    </source>
</evidence>
<dbReference type="InterPro" id="IPR040072">
    <property type="entry name" value="Methyltransferase_A"/>
</dbReference>
<keyword evidence="15" id="KW-1185">Reference proteome</keyword>
<dbReference type="GO" id="GO:0070475">
    <property type="term" value="P:rRNA base methylation"/>
    <property type="evidence" value="ECO:0007669"/>
    <property type="project" value="UniProtKB-UniRule"/>
</dbReference>
<keyword evidence="2 12" id="KW-0004">4Fe-4S</keyword>
<dbReference type="GO" id="GO:0046872">
    <property type="term" value="F:metal ion binding"/>
    <property type="evidence" value="ECO:0007669"/>
    <property type="project" value="UniProtKB-KW"/>
</dbReference>
<dbReference type="GO" id="GO:0005737">
    <property type="term" value="C:cytoplasm"/>
    <property type="evidence" value="ECO:0007669"/>
    <property type="project" value="UniProtKB-SubCell"/>
</dbReference>
<evidence type="ECO:0000259" key="13">
    <source>
        <dbReference type="PROSITE" id="PS51918"/>
    </source>
</evidence>
<name>A0A928Z345_9CYAN</name>
<feature type="active site" description="Proton acceptor" evidence="12">
    <location>
        <position position="116"/>
    </location>
</feature>
<dbReference type="SFLD" id="SFLDF00275">
    <property type="entry name" value="adenosine_C2_methyltransferase"/>
    <property type="match status" value="1"/>
</dbReference>
<reference evidence="14" key="1">
    <citation type="submission" date="2020-10" db="EMBL/GenBank/DDBJ databases">
        <authorList>
            <person name="Castelo-Branco R."/>
            <person name="Eusebio N."/>
            <person name="Adriana R."/>
            <person name="Vieira A."/>
            <person name="Brugerolle De Fraissinette N."/>
            <person name="Rezende De Castro R."/>
            <person name="Schneider M.P."/>
            <person name="Vasconcelos V."/>
            <person name="Leao P.N."/>
        </authorList>
    </citation>
    <scope>NUCLEOTIDE SEQUENCE</scope>
    <source>
        <strain evidence="14">LEGE 11480</strain>
    </source>
</reference>
<evidence type="ECO:0000256" key="12">
    <source>
        <dbReference type="HAMAP-Rule" id="MF_01849"/>
    </source>
</evidence>
<feature type="binding site" evidence="12">
    <location>
        <begin position="236"/>
        <end position="238"/>
    </location>
    <ligand>
        <name>S-adenosyl-L-methionine</name>
        <dbReference type="ChEBI" id="CHEBI:59789"/>
    </ligand>
</feature>
<feature type="binding site" evidence="12">
    <location>
        <position position="140"/>
    </location>
    <ligand>
        <name>[4Fe-4S] cluster</name>
        <dbReference type="ChEBI" id="CHEBI:49883"/>
        <note>4Fe-4S-S-AdoMet</note>
    </ligand>
</feature>
<dbReference type="InterPro" id="IPR004383">
    <property type="entry name" value="rRNA_lsu_MTrfase_RlmN/Cfr"/>
</dbReference>
<dbReference type="InterPro" id="IPR013785">
    <property type="entry name" value="Aldolase_TIM"/>
</dbReference>
<comment type="miscellaneous">
    <text evidence="12">Reaction proceeds by a ping-pong mechanism involving intermediate methylation of a conserved cysteine residue.</text>
</comment>
<comment type="subcellular location">
    <subcellularLocation>
        <location evidence="1 12">Cytoplasm</location>
    </subcellularLocation>
</comment>
<dbReference type="SFLD" id="SFLDS00029">
    <property type="entry name" value="Radical_SAM"/>
    <property type="match status" value="1"/>
</dbReference>
<dbReference type="InterPro" id="IPR048641">
    <property type="entry name" value="RlmN_N"/>
</dbReference>
<evidence type="ECO:0000256" key="7">
    <source>
        <dbReference type="ARBA" id="ARBA00022691"/>
    </source>
</evidence>
<dbReference type="PANTHER" id="PTHR30544:SF5">
    <property type="entry name" value="RADICAL SAM CORE DOMAIN-CONTAINING PROTEIN"/>
    <property type="match status" value="1"/>
</dbReference>
<dbReference type="SUPFAM" id="SSF102114">
    <property type="entry name" value="Radical SAM enzymes"/>
    <property type="match status" value="1"/>
</dbReference>
<keyword evidence="6 12" id="KW-0808">Transferase</keyword>
<dbReference type="Gene3D" id="1.10.150.530">
    <property type="match status" value="1"/>
</dbReference>
<evidence type="ECO:0000256" key="2">
    <source>
        <dbReference type="ARBA" id="ARBA00022485"/>
    </source>
</evidence>
<dbReference type="GO" id="GO:0051539">
    <property type="term" value="F:4 iron, 4 sulfur cluster binding"/>
    <property type="evidence" value="ECO:0007669"/>
    <property type="project" value="UniProtKB-UniRule"/>
</dbReference>
<comment type="function">
    <text evidence="12">Specifically methylates position 2 of adenine 2503 in 23S rRNA and position 2 of adenine 37 in tRNAs.</text>
</comment>
<dbReference type="NCBIfam" id="TIGR00048">
    <property type="entry name" value="rRNA_mod_RlmN"/>
    <property type="match status" value="1"/>
</dbReference>
<keyword evidence="3 12" id="KW-0963">Cytoplasm</keyword>
<evidence type="ECO:0000256" key="5">
    <source>
        <dbReference type="ARBA" id="ARBA00022603"/>
    </source>
</evidence>
<comment type="similarity">
    <text evidence="12">Belongs to the radical SAM superfamily. RlmN family.</text>
</comment>
<feature type="active site" description="S-methylcysteine intermediate" evidence="12">
    <location>
        <position position="355"/>
    </location>
</feature>
<keyword evidence="9 12" id="KW-0479">Metal-binding</keyword>
<dbReference type="HAMAP" id="MF_01849">
    <property type="entry name" value="RNA_methyltr_RlmN"/>
    <property type="match status" value="1"/>
</dbReference>
<dbReference type="RefSeq" id="WP_264323612.1">
    <property type="nucleotide sequence ID" value="NZ_JADEXQ010000007.1"/>
</dbReference>
<keyword evidence="12" id="KW-1015">Disulfide bond</keyword>
<evidence type="ECO:0000256" key="8">
    <source>
        <dbReference type="ARBA" id="ARBA00022694"/>
    </source>
</evidence>
<dbReference type="InterPro" id="IPR027492">
    <property type="entry name" value="RNA_MTrfase_RlmN"/>
</dbReference>
<dbReference type="EC" id="2.1.1.192" evidence="12"/>
<feature type="binding site" evidence="12">
    <location>
        <position position="213"/>
    </location>
    <ligand>
        <name>S-adenosyl-L-methionine</name>
        <dbReference type="ChEBI" id="CHEBI:59789"/>
    </ligand>
</feature>
<dbReference type="GO" id="GO:0019843">
    <property type="term" value="F:rRNA binding"/>
    <property type="evidence" value="ECO:0007669"/>
    <property type="project" value="UniProtKB-UniRule"/>
</dbReference>
<dbReference type="PIRSF" id="PIRSF006004">
    <property type="entry name" value="CHP00048"/>
    <property type="match status" value="1"/>
</dbReference>
<keyword evidence="7 12" id="KW-0949">S-adenosyl-L-methionine</keyword>
<keyword evidence="10 12" id="KW-0408">Iron</keyword>
<dbReference type="InterPro" id="IPR007197">
    <property type="entry name" value="rSAM"/>
</dbReference>
<evidence type="ECO:0000256" key="10">
    <source>
        <dbReference type="ARBA" id="ARBA00023004"/>
    </source>
</evidence>
<evidence type="ECO:0000256" key="11">
    <source>
        <dbReference type="ARBA" id="ARBA00023014"/>
    </source>
</evidence>
<dbReference type="FunFam" id="3.20.20.70:FF:000014">
    <property type="entry name" value="Probable dual-specificity RNA methyltransferase RlmN"/>
    <property type="match status" value="1"/>
</dbReference>
<keyword evidence="11 12" id="KW-0411">Iron-sulfur</keyword>
<keyword evidence="8 12" id="KW-0819">tRNA processing</keyword>
<evidence type="ECO:0000256" key="9">
    <source>
        <dbReference type="ARBA" id="ARBA00022723"/>
    </source>
</evidence>
<dbReference type="EMBL" id="JADEXQ010000007">
    <property type="protein sequence ID" value="MBE9028788.1"/>
    <property type="molecule type" value="Genomic_DNA"/>
</dbReference>
<dbReference type="GO" id="GO:0030488">
    <property type="term" value="P:tRNA methylation"/>
    <property type="evidence" value="ECO:0007669"/>
    <property type="project" value="UniProtKB-UniRule"/>
</dbReference>
<dbReference type="GO" id="GO:0000049">
    <property type="term" value="F:tRNA binding"/>
    <property type="evidence" value="ECO:0007669"/>
    <property type="project" value="UniProtKB-UniRule"/>
</dbReference>
<dbReference type="GO" id="GO:0070040">
    <property type="term" value="F:rRNA (adenine(2503)-C2-)-methyltransferase activity"/>
    <property type="evidence" value="ECO:0007669"/>
    <property type="project" value="UniProtKB-UniRule"/>
</dbReference>
<gene>
    <name evidence="12 14" type="primary">rlmN</name>
    <name evidence="14" type="ORF">IQ266_03315</name>
</gene>
<organism evidence="14 15">
    <name type="scientific">Romeriopsis navalis LEGE 11480</name>
    <dbReference type="NCBI Taxonomy" id="2777977"/>
    <lineage>
        <taxon>Bacteria</taxon>
        <taxon>Bacillati</taxon>
        <taxon>Cyanobacteriota</taxon>
        <taxon>Cyanophyceae</taxon>
        <taxon>Leptolyngbyales</taxon>
        <taxon>Leptolyngbyaceae</taxon>
        <taxon>Romeriopsis</taxon>
        <taxon>Romeriopsis navalis</taxon>
    </lineage>
</organism>
<evidence type="ECO:0000313" key="14">
    <source>
        <dbReference type="EMBL" id="MBE9028788.1"/>
    </source>
</evidence>
<dbReference type="AlphaFoldDB" id="A0A928Z345"/>
<dbReference type="PROSITE" id="PS51918">
    <property type="entry name" value="RADICAL_SAM"/>
    <property type="match status" value="1"/>
</dbReference>
<dbReference type="Pfam" id="PF04055">
    <property type="entry name" value="Radical_SAM"/>
    <property type="match status" value="1"/>
</dbReference>